<dbReference type="Gene3D" id="2.60.40.1180">
    <property type="entry name" value="Golgi alpha-mannosidase II"/>
    <property type="match status" value="1"/>
</dbReference>
<dbReference type="InterPro" id="IPR000933">
    <property type="entry name" value="Glyco_hydro_29"/>
</dbReference>
<keyword evidence="3" id="KW-0732">Signal</keyword>
<organism evidence="7 8">
    <name type="scientific">Algibacter miyuki</name>
    <dbReference type="NCBI Taxonomy" id="1306933"/>
    <lineage>
        <taxon>Bacteria</taxon>
        <taxon>Pseudomonadati</taxon>
        <taxon>Bacteroidota</taxon>
        <taxon>Flavobacteriia</taxon>
        <taxon>Flavobacteriales</taxon>
        <taxon>Flavobacteriaceae</taxon>
        <taxon>Algibacter</taxon>
    </lineage>
</organism>
<keyword evidence="4" id="KW-0378">Hydrolase</keyword>
<dbReference type="PANTHER" id="PTHR10030">
    <property type="entry name" value="ALPHA-L-FUCOSIDASE"/>
    <property type="match status" value="1"/>
</dbReference>
<evidence type="ECO:0000313" key="7">
    <source>
        <dbReference type="EMBL" id="MFB9103847.1"/>
    </source>
</evidence>
<dbReference type="SMART" id="SM00812">
    <property type="entry name" value="Alpha_L_fucos"/>
    <property type="match status" value="1"/>
</dbReference>
<dbReference type="Gene3D" id="3.20.20.80">
    <property type="entry name" value="Glycosidases"/>
    <property type="match status" value="1"/>
</dbReference>
<evidence type="ECO:0000259" key="6">
    <source>
        <dbReference type="Pfam" id="PF01120"/>
    </source>
</evidence>
<protein>
    <recommendedName>
        <fullName evidence="2">alpha-L-fucosidase</fullName>
        <ecNumber evidence="2">3.2.1.51</ecNumber>
    </recommendedName>
</protein>
<name>A0ABV5GW37_9FLAO</name>
<keyword evidence="8" id="KW-1185">Reference proteome</keyword>
<keyword evidence="5" id="KW-0326">Glycosidase</keyword>
<dbReference type="InterPro" id="IPR013780">
    <property type="entry name" value="Glyco_hydro_b"/>
</dbReference>
<dbReference type="EMBL" id="JBHMFA010000001">
    <property type="protein sequence ID" value="MFB9103847.1"/>
    <property type="molecule type" value="Genomic_DNA"/>
</dbReference>
<dbReference type="InterPro" id="IPR057739">
    <property type="entry name" value="Glyco_hydro_29_N"/>
</dbReference>
<proteinExistence type="inferred from homology"/>
<feature type="domain" description="Glycoside hydrolase family 29 N-terminal" evidence="6">
    <location>
        <begin position="33"/>
        <end position="409"/>
    </location>
</feature>
<dbReference type="Pfam" id="PF01120">
    <property type="entry name" value="Alpha_L_fucos"/>
    <property type="match status" value="1"/>
</dbReference>
<accession>A0ABV5GW37</accession>
<evidence type="ECO:0000256" key="4">
    <source>
        <dbReference type="ARBA" id="ARBA00022801"/>
    </source>
</evidence>
<dbReference type="SUPFAM" id="SSF51445">
    <property type="entry name" value="(Trans)glycosidases"/>
    <property type="match status" value="1"/>
</dbReference>
<reference evidence="7 8" key="1">
    <citation type="submission" date="2024-09" db="EMBL/GenBank/DDBJ databases">
        <authorList>
            <person name="Sun Q."/>
            <person name="Mori K."/>
        </authorList>
    </citation>
    <scope>NUCLEOTIDE SEQUENCE [LARGE SCALE GENOMIC DNA]</scope>
    <source>
        <strain evidence="7 8">CECT 8300</strain>
    </source>
</reference>
<comment type="similarity">
    <text evidence="1">Belongs to the glycosyl hydrolase 29 family.</text>
</comment>
<comment type="caution">
    <text evidence="7">The sequence shown here is derived from an EMBL/GenBank/DDBJ whole genome shotgun (WGS) entry which is preliminary data.</text>
</comment>
<dbReference type="InterPro" id="IPR017853">
    <property type="entry name" value="GH"/>
</dbReference>
<dbReference type="PANTHER" id="PTHR10030:SF37">
    <property type="entry name" value="ALPHA-L-FUCOSIDASE-RELATED"/>
    <property type="match status" value="1"/>
</dbReference>
<dbReference type="EC" id="3.2.1.51" evidence="2"/>
<dbReference type="RefSeq" id="WP_290269720.1">
    <property type="nucleotide sequence ID" value="NZ_JAUFQP010000007.1"/>
</dbReference>
<evidence type="ECO:0000256" key="2">
    <source>
        <dbReference type="ARBA" id="ARBA00012662"/>
    </source>
</evidence>
<evidence type="ECO:0000256" key="5">
    <source>
        <dbReference type="ARBA" id="ARBA00023295"/>
    </source>
</evidence>
<sequence>MILSHSNILALNLKKPVFINALFMVMFVLCTTQYTQAQDKNLSWDELANQYECPEWFRDAKFGIWFHWGPQAVPEQGGGWYARHMYMKDVGRQKFGKMANPYHLQTYGHPSEFGFKDVINTWKAEKFDAEYLINFSKENGAKYIVALANHHDHFDLFDSSFHPWNSVNVGPKKDIIGAFEKATRNAGLKFGVTSHDDRFLNWWQPAFGADKTGKYAGVHYDGRLTKADGKGKWWEGLDPADLYGPVPEDRTPEVIENIKKNWLKRHLELVNKYNPDLLYNDGFSFTYGEYGKEVARTLYQNNYNKNGSVQAVMLLKRQEKGTVNEVESGGSNTLRTEPWQSEITFTDWFYKTDRHLTHNARTILEMLIEAVSKNGNLLLNIELKPDGTIPPELKVIIETVGDWLKINGEAIYNTRPWKVYGDGKSIRGEIVLGSNGEIRNAGDDIAEKTKKGEHYNQRTTASASFSSDEVRFTTKDDVFYITIMNPKKGELIIPTLGLQNTMNPGKLKSLHRLDSNEKIKFSQNKTHTSITIPAINGKSYPIVLKGKFKGTKF</sequence>
<evidence type="ECO:0000256" key="1">
    <source>
        <dbReference type="ARBA" id="ARBA00007951"/>
    </source>
</evidence>
<evidence type="ECO:0000256" key="3">
    <source>
        <dbReference type="ARBA" id="ARBA00022729"/>
    </source>
</evidence>
<gene>
    <name evidence="7" type="ORF">ACFFU1_02970</name>
</gene>
<evidence type="ECO:0000313" key="8">
    <source>
        <dbReference type="Proteomes" id="UP001589590"/>
    </source>
</evidence>
<dbReference type="Proteomes" id="UP001589590">
    <property type="component" value="Unassembled WGS sequence"/>
</dbReference>